<dbReference type="InterPro" id="IPR012162">
    <property type="entry name" value="PNPase"/>
</dbReference>
<dbReference type="SUPFAM" id="SSF54791">
    <property type="entry name" value="Eukaryotic type KH-domain (KH-domain type I)"/>
    <property type="match status" value="1"/>
</dbReference>
<evidence type="ECO:0000313" key="11">
    <source>
        <dbReference type="EMBL" id="OIP37473.1"/>
    </source>
</evidence>
<keyword evidence="4 9" id="KW-0808">Transferase</keyword>
<dbReference type="InterPro" id="IPR036345">
    <property type="entry name" value="ExoRNase_PH_dom2_sf"/>
</dbReference>
<dbReference type="NCBIfam" id="TIGR03591">
    <property type="entry name" value="polynuc_phos"/>
    <property type="match status" value="1"/>
</dbReference>
<dbReference type="Pfam" id="PF03725">
    <property type="entry name" value="RNase_PH_C"/>
    <property type="match status" value="2"/>
</dbReference>
<dbReference type="InterPro" id="IPR004087">
    <property type="entry name" value="KH_dom"/>
</dbReference>
<dbReference type="CDD" id="cd02393">
    <property type="entry name" value="KH-I_PNPase"/>
    <property type="match status" value="1"/>
</dbReference>
<evidence type="ECO:0000259" key="10">
    <source>
        <dbReference type="PROSITE" id="PS50126"/>
    </source>
</evidence>
<evidence type="ECO:0000256" key="6">
    <source>
        <dbReference type="ARBA" id="ARBA00022723"/>
    </source>
</evidence>
<dbReference type="CDD" id="cd11363">
    <property type="entry name" value="RNase_PH_PNPase_1"/>
    <property type="match status" value="1"/>
</dbReference>
<evidence type="ECO:0000256" key="7">
    <source>
        <dbReference type="ARBA" id="ARBA00022842"/>
    </source>
</evidence>
<name>A0A1J5DMQ3_9BACT</name>
<dbReference type="CDD" id="cd04472">
    <property type="entry name" value="S1_PNPase"/>
    <property type="match status" value="1"/>
</dbReference>
<dbReference type="FunFam" id="3.30.230.70:FF:000002">
    <property type="entry name" value="Polyribonucleotide nucleotidyltransferase"/>
    <property type="match status" value="1"/>
</dbReference>
<dbReference type="Pfam" id="PF01138">
    <property type="entry name" value="RNase_PH"/>
    <property type="match status" value="2"/>
</dbReference>
<keyword evidence="5 9" id="KW-0548">Nucleotidyltransferase</keyword>
<dbReference type="SMART" id="SM00316">
    <property type="entry name" value="S1"/>
    <property type="match status" value="1"/>
</dbReference>
<dbReference type="Gene3D" id="2.40.50.140">
    <property type="entry name" value="Nucleic acid-binding proteins"/>
    <property type="match status" value="1"/>
</dbReference>
<keyword evidence="6 9" id="KW-0479">Metal-binding</keyword>
<dbReference type="Pfam" id="PF03726">
    <property type="entry name" value="PNPase"/>
    <property type="match status" value="1"/>
</dbReference>
<dbReference type="Gene3D" id="3.30.230.70">
    <property type="entry name" value="GHMP Kinase, N-terminal domain"/>
    <property type="match status" value="2"/>
</dbReference>
<evidence type="ECO:0000256" key="9">
    <source>
        <dbReference type="HAMAP-Rule" id="MF_01595"/>
    </source>
</evidence>
<dbReference type="FunFam" id="3.30.230.70:FF:000001">
    <property type="entry name" value="Polyribonucleotide nucleotidyltransferase"/>
    <property type="match status" value="1"/>
</dbReference>
<evidence type="ECO:0000256" key="3">
    <source>
        <dbReference type="ARBA" id="ARBA00022490"/>
    </source>
</evidence>
<dbReference type="GO" id="GO:0000287">
    <property type="term" value="F:magnesium ion binding"/>
    <property type="evidence" value="ECO:0007669"/>
    <property type="project" value="UniProtKB-UniRule"/>
</dbReference>
<dbReference type="InterPro" id="IPR015847">
    <property type="entry name" value="ExoRNase_PH_dom2"/>
</dbReference>
<dbReference type="PROSITE" id="PS50084">
    <property type="entry name" value="KH_TYPE_1"/>
    <property type="match status" value="1"/>
</dbReference>
<dbReference type="STRING" id="1817895.AUJ95_08105"/>
<comment type="similarity">
    <text evidence="2 9">Belongs to the polyribonucleotide nucleotidyltransferase family.</text>
</comment>
<gene>
    <name evidence="9" type="primary">pnp</name>
    <name evidence="11" type="ORF">AUJ95_08105</name>
</gene>
<dbReference type="SUPFAM" id="SSF54211">
    <property type="entry name" value="Ribosomal protein S5 domain 2-like"/>
    <property type="match status" value="2"/>
</dbReference>
<dbReference type="GO" id="GO:0000175">
    <property type="term" value="F:3'-5'-RNA exonuclease activity"/>
    <property type="evidence" value="ECO:0007669"/>
    <property type="project" value="TreeGrafter"/>
</dbReference>
<comment type="function">
    <text evidence="9">Involved in mRNA degradation. Catalyzes the phosphorolysis of single-stranded polyribonucleotides processively in the 3'- to 5'-direction.</text>
</comment>
<dbReference type="Pfam" id="PF00013">
    <property type="entry name" value="KH_1"/>
    <property type="match status" value="1"/>
</dbReference>
<dbReference type="PROSITE" id="PS50126">
    <property type="entry name" value="S1"/>
    <property type="match status" value="1"/>
</dbReference>
<dbReference type="SUPFAM" id="SSF50249">
    <property type="entry name" value="Nucleic acid-binding proteins"/>
    <property type="match status" value="1"/>
</dbReference>
<accession>A0A1J5DMQ3</accession>
<dbReference type="SMART" id="SM00322">
    <property type="entry name" value="KH"/>
    <property type="match status" value="1"/>
</dbReference>
<dbReference type="InterPro" id="IPR027408">
    <property type="entry name" value="PNPase/RNase_PH_dom_sf"/>
</dbReference>
<dbReference type="HAMAP" id="MF_01595">
    <property type="entry name" value="PNPase"/>
    <property type="match status" value="1"/>
</dbReference>
<evidence type="ECO:0000256" key="4">
    <source>
        <dbReference type="ARBA" id="ARBA00022679"/>
    </source>
</evidence>
<dbReference type="GO" id="GO:0006402">
    <property type="term" value="P:mRNA catabolic process"/>
    <property type="evidence" value="ECO:0007669"/>
    <property type="project" value="UniProtKB-UniRule"/>
</dbReference>
<dbReference type="EC" id="2.7.7.8" evidence="9"/>
<dbReference type="SUPFAM" id="SSF55666">
    <property type="entry name" value="Ribonuclease PH domain 2-like"/>
    <property type="match status" value="2"/>
</dbReference>
<evidence type="ECO:0000256" key="2">
    <source>
        <dbReference type="ARBA" id="ARBA00007404"/>
    </source>
</evidence>
<dbReference type="FunFam" id="3.30.1370.10:FF:000001">
    <property type="entry name" value="Polyribonucleotide nucleotidyltransferase"/>
    <property type="match status" value="1"/>
</dbReference>
<comment type="subcellular location">
    <subcellularLocation>
        <location evidence="1 9">Cytoplasm</location>
    </subcellularLocation>
</comment>
<evidence type="ECO:0000313" key="12">
    <source>
        <dbReference type="Proteomes" id="UP000183085"/>
    </source>
</evidence>
<proteinExistence type="inferred from homology"/>
<evidence type="ECO:0000256" key="8">
    <source>
        <dbReference type="ARBA" id="ARBA00022884"/>
    </source>
</evidence>
<dbReference type="InterPro" id="IPR001247">
    <property type="entry name" value="ExoRNase_PH_dom1"/>
</dbReference>
<dbReference type="PANTHER" id="PTHR11252:SF0">
    <property type="entry name" value="POLYRIBONUCLEOTIDE NUCLEOTIDYLTRANSFERASE 1, MITOCHONDRIAL"/>
    <property type="match status" value="1"/>
</dbReference>
<dbReference type="NCBIfam" id="NF008805">
    <property type="entry name" value="PRK11824.1"/>
    <property type="match status" value="1"/>
</dbReference>
<dbReference type="GO" id="GO:0006396">
    <property type="term" value="P:RNA processing"/>
    <property type="evidence" value="ECO:0007669"/>
    <property type="project" value="InterPro"/>
</dbReference>
<dbReference type="InterPro" id="IPR004088">
    <property type="entry name" value="KH_dom_type_1"/>
</dbReference>
<comment type="cofactor">
    <cofactor evidence="9">
        <name>Mg(2+)</name>
        <dbReference type="ChEBI" id="CHEBI:18420"/>
    </cofactor>
</comment>
<dbReference type="InterPro" id="IPR015848">
    <property type="entry name" value="PNPase_PH_RNA-bd_bac/org-type"/>
</dbReference>
<dbReference type="Pfam" id="PF00575">
    <property type="entry name" value="S1"/>
    <property type="match status" value="1"/>
</dbReference>
<dbReference type="FunFam" id="2.40.50.140:FF:000023">
    <property type="entry name" value="Polyribonucleotide nucleotidyltransferase"/>
    <property type="match status" value="1"/>
</dbReference>
<dbReference type="InterPro" id="IPR036612">
    <property type="entry name" value="KH_dom_type_1_sf"/>
</dbReference>
<evidence type="ECO:0000256" key="1">
    <source>
        <dbReference type="ARBA" id="ARBA00004496"/>
    </source>
</evidence>
<keyword evidence="7 9" id="KW-0460">Magnesium</keyword>
<dbReference type="GO" id="GO:0005829">
    <property type="term" value="C:cytosol"/>
    <property type="evidence" value="ECO:0007669"/>
    <property type="project" value="UniProtKB-ARBA"/>
</dbReference>
<keyword evidence="3 9" id="KW-0963">Cytoplasm</keyword>
<dbReference type="AlphaFoldDB" id="A0A1J5DMQ3"/>
<dbReference type="Gene3D" id="3.30.1370.10">
    <property type="entry name" value="K Homology domain, type 1"/>
    <property type="match status" value="1"/>
</dbReference>
<dbReference type="GO" id="GO:0004654">
    <property type="term" value="F:polyribonucleotide nucleotidyltransferase activity"/>
    <property type="evidence" value="ECO:0007669"/>
    <property type="project" value="UniProtKB-UniRule"/>
</dbReference>
<reference evidence="11 12" key="1">
    <citation type="journal article" date="2016" name="Environ. Microbiol.">
        <title>Genomic resolution of a cold subsurface aquifer community provides metabolic insights for novel microbes adapted to high CO concentrations.</title>
        <authorList>
            <person name="Probst A.J."/>
            <person name="Castelle C.J."/>
            <person name="Singh A."/>
            <person name="Brown C.T."/>
            <person name="Anantharaman K."/>
            <person name="Sharon I."/>
            <person name="Hug L.A."/>
            <person name="Burstein D."/>
            <person name="Emerson J.B."/>
            <person name="Thomas B.C."/>
            <person name="Banfield J.F."/>
        </authorList>
    </citation>
    <scope>NUCLEOTIDE SEQUENCE [LARGE SCALE GENOMIC DNA]</scope>
    <source>
        <strain evidence="11">CG2_30_40_21</strain>
    </source>
</reference>
<dbReference type="GO" id="GO:0003723">
    <property type="term" value="F:RNA binding"/>
    <property type="evidence" value="ECO:0007669"/>
    <property type="project" value="UniProtKB-UniRule"/>
</dbReference>
<comment type="caution">
    <text evidence="11">The sequence shown here is derived from an EMBL/GenBank/DDBJ whole genome shotgun (WGS) entry which is preliminary data.</text>
</comment>
<dbReference type="InterPro" id="IPR012340">
    <property type="entry name" value="NA-bd_OB-fold"/>
</dbReference>
<dbReference type="InterPro" id="IPR003029">
    <property type="entry name" value="S1_domain"/>
</dbReference>
<dbReference type="CDD" id="cd11364">
    <property type="entry name" value="RNase_PH_PNPase_2"/>
    <property type="match status" value="1"/>
</dbReference>
<feature type="binding site" evidence="9">
    <location>
        <position position="487"/>
    </location>
    <ligand>
        <name>Mg(2+)</name>
        <dbReference type="ChEBI" id="CHEBI:18420"/>
    </ligand>
</feature>
<dbReference type="InterPro" id="IPR020568">
    <property type="entry name" value="Ribosomal_Su5_D2-typ_SF"/>
</dbReference>
<protein>
    <recommendedName>
        <fullName evidence="9">Polyribonucleotide nucleotidyltransferase</fullName>
        <ecNumber evidence="9">2.7.7.8</ecNumber>
    </recommendedName>
    <alternativeName>
        <fullName evidence="9">Polynucleotide phosphorylase</fullName>
        <shortName evidence="9">PNPase</shortName>
    </alternativeName>
</protein>
<keyword evidence="8 9" id="KW-0694">RNA-binding</keyword>
<sequence length="692" mass="75325">MVVRVEAEIGGRILSLETGSVAKQADGAVWVRYGDTVVLATVVASTTPRENIDFFPLSVEFQERMYATGKIPGGFFKREGRPNGKEVLSGRLIDRPLRPLFPKGYRNDVQVIVTVLSADNENTPDIMGIIGASAALYISDIPFTIPVGAVRMGMIDGKLIVNPSVKERDNGEMNVVACCSKDKTLMIEAEGNEITEDVMIQALLQGAEVSRRIITMQEELREKAGVQKNTFVSCEIAPELIARIRDFAIERLKLVVFISEKKEKNKAIEGIINDAIAHFGEEIKTTDIKTVVEKLQKEIVRKSILLDGKRADGRGLLDLREITCEVGVLPRTHGSAIFTRGQTQTIAVATLGTVEDEQIVDNIEGKTKKRFMLHYNFPPFSVGEASPLRGTGRREMGHGALAERSIAPVLPKAEEFPYTVRVVSDILESNGSTSMASVCGGTLALMDAGVPISTPVAGISVGLVEDGEKHALFTDITGMEDQYGDMDFKVAGTKKGITGIQVDIKVLGLSDEIVSKALFQAKQAREAILDIMEKTINKPSEEVSPYAPKIHILTIPVSKIRDLIGPGGKIIKGIIETTKAKINVSDDGTVVVSGPNHEAVNQALEAIACITAEVEVGKIYMGKVLRIMNFGAFVEVMPGREGLVHISQLSSERVNRVEDVVSEGDELLVKLMEIDNQGRLNFSHKAALQERK</sequence>
<feature type="binding site" evidence="9">
    <location>
        <position position="481"/>
    </location>
    <ligand>
        <name>Mg(2+)</name>
        <dbReference type="ChEBI" id="CHEBI:18420"/>
    </ligand>
</feature>
<organism evidence="11 12">
    <name type="scientific">Candidatus Desantisbacteria bacterium CG2_30_40_21</name>
    <dbReference type="NCBI Taxonomy" id="1817895"/>
    <lineage>
        <taxon>Bacteria</taxon>
        <taxon>Candidatus Desantisiibacteriota</taxon>
    </lineage>
</organism>
<feature type="domain" description="S1 motif" evidence="10">
    <location>
        <begin position="617"/>
        <end position="685"/>
    </location>
</feature>
<dbReference type="PIRSF" id="PIRSF005499">
    <property type="entry name" value="PNPase"/>
    <property type="match status" value="1"/>
</dbReference>
<dbReference type="EMBL" id="MNYI01000209">
    <property type="protein sequence ID" value="OIP37473.1"/>
    <property type="molecule type" value="Genomic_DNA"/>
</dbReference>
<dbReference type="PANTHER" id="PTHR11252">
    <property type="entry name" value="POLYRIBONUCLEOTIDE NUCLEOTIDYLTRANSFERASE"/>
    <property type="match status" value="1"/>
</dbReference>
<evidence type="ECO:0000256" key="5">
    <source>
        <dbReference type="ARBA" id="ARBA00022695"/>
    </source>
</evidence>
<dbReference type="Proteomes" id="UP000183085">
    <property type="component" value="Unassembled WGS sequence"/>
</dbReference>
<comment type="catalytic activity">
    <reaction evidence="9">
        <text>RNA(n+1) + phosphate = RNA(n) + a ribonucleoside 5'-diphosphate</text>
        <dbReference type="Rhea" id="RHEA:22096"/>
        <dbReference type="Rhea" id="RHEA-COMP:14527"/>
        <dbReference type="Rhea" id="RHEA-COMP:17342"/>
        <dbReference type="ChEBI" id="CHEBI:43474"/>
        <dbReference type="ChEBI" id="CHEBI:57930"/>
        <dbReference type="ChEBI" id="CHEBI:140395"/>
        <dbReference type="EC" id="2.7.7.8"/>
    </reaction>
</comment>